<dbReference type="AlphaFoldDB" id="A0AAE1K6Y7"/>
<sequence length="173" mass="18292">MKFLVALAVLGVCSASYQATNYGYGHGHSHGHYGGYTQPRWTGPVAATVPAGVGGKIIQVPDTYEVSAARNQFFRAYNDQLAKISSLRYGTPNYGRPYSHGGSVYSTGGAAPSHSYSAASHSFSAPVTGYAPAPVRDTPEVAAAKAQFFSIFQRQAAAAAAAPDDYVRSSYHY</sequence>
<feature type="signal peptide" evidence="1">
    <location>
        <begin position="1"/>
        <end position="15"/>
    </location>
</feature>
<reference evidence="2" key="1">
    <citation type="submission" date="2023-10" db="EMBL/GenBank/DDBJ databases">
        <title>Genome assemblies of two species of porcelain crab, Petrolisthes cinctipes and Petrolisthes manimaculis (Anomura: Porcellanidae).</title>
        <authorList>
            <person name="Angst P."/>
        </authorList>
    </citation>
    <scope>NUCLEOTIDE SEQUENCE</scope>
    <source>
        <strain evidence="2">PB745_01</strain>
        <tissue evidence="2">Gill</tissue>
    </source>
</reference>
<keyword evidence="4" id="KW-1185">Reference proteome</keyword>
<evidence type="ECO:0000256" key="1">
    <source>
        <dbReference type="SAM" id="SignalP"/>
    </source>
</evidence>
<evidence type="ECO:0000313" key="4">
    <source>
        <dbReference type="Proteomes" id="UP001286313"/>
    </source>
</evidence>
<comment type="caution">
    <text evidence="2">The sequence shown here is derived from an EMBL/GenBank/DDBJ whole genome shotgun (WGS) entry which is preliminary data.</text>
</comment>
<evidence type="ECO:0000313" key="2">
    <source>
        <dbReference type="EMBL" id="KAK3865792.1"/>
    </source>
</evidence>
<name>A0AAE1K6Y7_PETCI</name>
<dbReference type="Proteomes" id="UP001286313">
    <property type="component" value="Unassembled WGS sequence"/>
</dbReference>
<evidence type="ECO:0000313" key="3">
    <source>
        <dbReference type="EMBL" id="KAK3865793.1"/>
    </source>
</evidence>
<dbReference type="EMBL" id="JAWQEG010003521">
    <property type="protein sequence ID" value="KAK3865792.1"/>
    <property type="molecule type" value="Genomic_DNA"/>
</dbReference>
<dbReference type="EMBL" id="JAWQEG010003521">
    <property type="protein sequence ID" value="KAK3865793.1"/>
    <property type="molecule type" value="Genomic_DNA"/>
</dbReference>
<protein>
    <submittedName>
        <fullName evidence="2">Uncharacterized protein</fullName>
    </submittedName>
</protein>
<keyword evidence="1" id="KW-0732">Signal</keyword>
<accession>A0AAE1K6Y7</accession>
<feature type="chain" id="PRO_5042442884" evidence="1">
    <location>
        <begin position="16"/>
        <end position="173"/>
    </location>
</feature>
<organism evidence="2 4">
    <name type="scientific">Petrolisthes cinctipes</name>
    <name type="common">Flat porcelain crab</name>
    <dbReference type="NCBI Taxonomy" id="88211"/>
    <lineage>
        <taxon>Eukaryota</taxon>
        <taxon>Metazoa</taxon>
        <taxon>Ecdysozoa</taxon>
        <taxon>Arthropoda</taxon>
        <taxon>Crustacea</taxon>
        <taxon>Multicrustacea</taxon>
        <taxon>Malacostraca</taxon>
        <taxon>Eumalacostraca</taxon>
        <taxon>Eucarida</taxon>
        <taxon>Decapoda</taxon>
        <taxon>Pleocyemata</taxon>
        <taxon>Anomura</taxon>
        <taxon>Galatheoidea</taxon>
        <taxon>Porcellanidae</taxon>
        <taxon>Petrolisthes</taxon>
    </lineage>
</organism>
<gene>
    <name evidence="2" type="ORF">Pcinc_028612</name>
    <name evidence="3" type="ORF">Pcinc_028613</name>
</gene>
<proteinExistence type="predicted"/>